<evidence type="ECO:0000313" key="2">
    <source>
        <dbReference type="Proteomes" id="UP001054252"/>
    </source>
</evidence>
<name>A0AAV5I465_9ROSI</name>
<dbReference type="EMBL" id="BPVZ01000009">
    <property type="protein sequence ID" value="GKU95902.1"/>
    <property type="molecule type" value="Genomic_DNA"/>
</dbReference>
<dbReference type="AlphaFoldDB" id="A0AAV5I465"/>
<gene>
    <name evidence="1" type="ORF">SLEP1_g9200</name>
</gene>
<keyword evidence="2" id="KW-1185">Reference proteome</keyword>
<sequence length="114" mass="13110">MLTKSPNLTGLRNLKDFDLSGCEALSEIPDNYFQSLILLQKLKLSVQIQDSSLERMTRLQKLNLPETQINFLPSLHKPSNLHALVLRNCKNLKHLTEVGDHCVRRQRPIKSFMS</sequence>
<comment type="caution">
    <text evidence="1">The sequence shown here is derived from an EMBL/GenBank/DDBJ whole genome shotgun (WGS) entry which is preliminary data.</text>
</comment>
<protein>
    <submittedName>
        <fullName evidence="1">Uncharacterized protein</fullName>
    </submittedName>
</protein>
<accession>A0AAV5I465</accession>
<reference evidence="1 2" key="1">
    <citation type="journal article" date="2021" name="Commun. Biol.">
        <title>The genome of Shorea leprosula (Dipterocarpaceae) highlights the ecological relevance of drought in aseasonal tropical rainforests.</title>
        <authorList>
            <person name="Ng K.K.S."/>
            <person name="Kobayashi M.J."/>
            <person name="Fawcett J.A."/>
            <person name="Hatakeyama M."/>
            <person name="Paape T."/>
            <person name="Ng C.H."/>
            <person name="Ang C.C."/>
            <person name="Tnah L.H."/>
            <person name="Lee C.T."/>
            <person name="Nishiyama T."/>
            <person name="Sese J."/>
            <person name="O'Brien M.J."/>
            <person name="Copetti D."/>
            <person name="Mohd Noor M.I."/>
            <person name="Ong R.C."/>
            <person name="Putra M."/>
            <person name="Sireger I.Z."/>
            <person name="Indrioko S."/>
            <person name="Kosugi Y."/>
            <person name="Izuno A."/>
            <person name="Isagi Y."/>
            <person name="Lee S.L."/>
            <person name="Shimizu K.K."/>
        </authorList>
    </citation>
    <scope>NUCLEOTIDE SEQUENCE [LARGE SCALE GENOMIC DNA]</scope>
    <source>
        <strain evidence="1">214</strain>
    </source>
</reference>
<proteinExistence type="predicted"/>
<dbReference type="Proteomes" id="UP001054252">
    <property type="component" value="Unassembled WGS sequence"/>
</dbReference>
<dbReference type="InterPro" id="IPR032675">
    <property type="entry name" value="LRR_dom_sf"/>
</dbReference>
<evidence type="ECO:0000313" key="1">
    <source>
        <dbReference type="EMBL" id="GKU95902.1"/>
    </source>
</evidence>
<organism evidence="1 2">
    <name type="scientific">Rubroshorea leprosula</name>
    <dbReference type="NCBI Taxonomy" id="152421"/>
    <lineage>
        <taxon>Eukaryota</taxon>
        <taxon>Viridiplantae</taxon>
        <taxon>Streptophyta</taxon>
        <taxon>Embryophyta</taxon>
        <taxon>Tracheophyta</taxon>
        <taxon>Spermatophyta</taxon>
        <taxon>Magnoliopsida</taxon>
        <taxon>eudicotyledons</taxon>
        <taxon>Gunneridae</taxon>
        <taxon>Pentapetalae</taxon>
        <taxon>rosids</taxon>
        <taxon>malvids</taxon>
        <taxon>Malvales</taxon>
        <taxon>Dipterocarpaceae</taxon>
        <taxon>Rubroshorea</taxon>
    </lineage>
</organism>
<dbReference type="Gene3D" id="3.80.10.10">
    <property type="entry name" value="Ribonuclease Inhibitor"/>
    <property type="match status" value="1"/>
</dbReference>
<dbReference type="SUPFAM" id="SSF52058">
    <property type="entry name" value="L domain-like"/>
    <property type="match status" value="1"/>
</dbReference>